<evidence type="ECO:0000313" key="1">
    <source>
        <dbReference type="EMBL" id="MBC5689835.1"/>
    </source>
</evidence>
<sequence>MMKVYYKNHFGETIDLKQYPYHLLSGDLLDYEWETISSGGRISGFGKEIVEIALKFEIFAKKEEYHRALDRVTEIFEKDILTVTPGKLYINDQYIQCYITSSKKTEWESDILAVTELTVVTDYPYWIREETVHFEPISEEADNNKEYPYRYPYRYTNGFSNRTLYNDHYVASDFRMIIFGPVSAPAVFISEHLYQVNILLEAGEYLTIDSAKGTITVTENAGKQKNVFNNRNKIQDIFCKIPQGMNKVKWNGKFGFDIILLKERSQPKCG</sequence>
<proteinExistence type="predicted"/>
<keyword evidence="2" id="KW-1185">Reference proteome</keyword>
<dbReference type="EMBL" id="JACOPF010000003">
    <property type="protein sequence ID" value="MBC5689835.1"/>
    <property type="molecule type" value="Genomic_DNA"/>
</dbReference>
<evidence type="ECO:0008006" key="3">
    <source>
        <dbReference type="Google" id="ProtNLM"/>
    </source>
</evidence>
<name>A0A923RQR9_9FIRM</name>
<comment type="caution">
    <text evidence="1">The sequence shown here is derived from an EMBL/GenBank/DDBJ whole genome shotgun (WGS) entry which is preliminary data.</text>
</comment>
<dbReference type="AlphaFoldDB" id="A0A923RQR9"/>
<evidence type="ECO:0000313" key="2">
    <source>
        <dbReference type="Proteomes" id="UP000652477"/>
    </source>
</evidence>
<organism evidence="1 2">
    <name type="scientific">Mediterraneibacter hominis</name>
    <dbReference type="NCBI Taxonomy" id="2763054"/>
    <lineage>
        <taxon>Bacteria</taxon>
        <taxon>Bacillati</taxon>
        <taxon>Bacillota</taxon>
        <taxon>Clostridia</taxon>
        <taxon>Lachnospirales</taxon>
        <taxon>Lachnospiraceae</taxon>
        <taxon>Mediterraneibacter</taxon>
    </lineage>
</organism>
<dbReference type="Proteomes" id="UP000652477">
    <property type="component" value="Unassembled WGS sequence"/>
</dbReference>
<reference evidence="1" key="1">
    <citation type="submission" date="2020-08" db="EMBL/GenBank/DDBJ databases">
        <title>Genome public.</title>
        <authorList>
            <person name="Liu C."/>
            <person name="Sun Q."/>
        </authorList>
    </citation>
    <scope>NUCLEOTIDE SEQUENCE</scope>
    <source>
        <strain evidence="1">NSJ-55</strain>
    </source>
</reference>
<protein>
    <recommendedName>
        <fullName evidence="3">Phage tail family protein</fullName>
    </recommendedName>
</protein>
<accession>A0A923RQR9</accession>
<gene>
    <name evidence="1" type="ORF">H8S37_13040</name>
</gene>